<evidence type="ECO:0000256" key="1">
    <source>
        <dbReference type="ARBA" id="ARBA00009227"/>
    </source>
</evidence>
<dbReference type="InterPro" id="IPR006035">
    <property type="entry name" value="Ureohydrolase"/>
</dbReference>
<dbReference type="InterPro" id="IPR020855">
    <property type="entry name" value="Ureohydrolase_Mn_BS"/>
</dbReference>
<comment type="caution">
    <text evidence="6">The sequence shown here is derived from an EMBL/GenBank/DDBJ whole genome shotgun (WGS) entry which is preliminary data.</text>
</comment>
<protein>
    <submittedName>
        <fullName evidence="6">Agmatinase</fullName>
    </submittedName>
</protein>
<feature type="binding site" evidence="4">
    <location>
        <position position="164"/>
    </location>
    <ligand>
        <name>Mn(2+)</name>
        <dbReference type="ChEBI" id="CHEBI:29035"/>
        <label>1</label>
    </ligand>
</feature>
<proteinExistence type="inferred from homology"/>
<name>A0A830G8J3_9EURY</name>
<keyword evidence="3 5" id="KW-0378">Hydrolase</keyword>
<evidence type="ECO:0000313" key="6">
    <source>
        <dbReference type="EMBL" id="GGN10969.1"/>
    </source>
</evidence>
<dbReference type="SUPFAM" id="SSF52768">
    <property type="entry name" value="Arginase/deacetylase"/>
    <property type="match status" value="1"/>
</dbReference>
<dbReference type="PANTHER" id="PTHR11358">
    <property type="entry name" value="ARGINASE/AGMATINASE"/>
    <property type="match status" value="1"/>
</dbReference>
<evidence type="ECO:0000313" key="7">
    <source>
        <dbReference type="Proteomes" id="UP000608850"/>
    </source>
</evidence>
<evidence type="ECO:0000256" key="3">
    <source>
        <dbReference type="ARBA" id="ARBA00022801"/>
    </source>
</evidence>
<feature type="binding site" evidence="4">
    <location>
        <position position="253"/>
    </location>
    <ligand>
        <name>Mn(2+)</name>
        <dbReference type="ChEBI" id="CHEBI:29035"/>
        <label>1</label>
    </ligand>
</feature>
<feature type="binding site" evidence="4">
    <location>
        <position position="255"/>
    </location>
    <ligand>
        <name>Mn(2+)</name>
        <dbReference type="ChEBI" id="CHEBI:29035"/>
        <label>1</label>
    </ligand>
</feature>
<dbReference type="InterPro" id="IPR023696">
    <property type="entry name" value="Ureohydrolase_dom_sf"/>
</dbReference>
<comment type="similarity">
    <text evidence="1">Belongs to the arginase family. Agmatinase subfamily.</text>
</comment>
<keyword evidence="7" id="KW-1185">Reference proteome</keyword>
<dbReference type="PROSITE" id="PS51409">
    <property type="entry name" value="ARGINASE_2"/>
    <property type="match status" value="1"/>
</dbReference>
<keyword evidence="2 4" id="KW-0479">Metal-binding</keyword>
<dbReference type="GO" id="GO:0008783">
    <property type="term" value="F:agmatinase activity"/>
    <property type="evidence" value="ECO:0007669"/>
    <property type="project" value="TreeGrafter"/>
</dbReference>
<dbReference type="Gene3D" id="3.40.800.10">
    <property type="entry name" value="Ureohydrolase domain"/>
    <property type="match status" value="1"/>
</dbReference>
<dbReference type="PRINTS" id="PR00116">
    <property type="entry name" value="ARGINASE"/>
</dbReference>
<dbReference type="AlphaFoldDB" id="A0A830G8J3"/>
<dbReference type="Proteomes" id="UP000608850">
    <property type="component" value="Unassembled WGS sequence"/>
</dbReference>
<evidence type="ECO:0000256" key="4">
    <source>
        <dbReference type="PIRSR" id="PIRSR036979-1"/>
    </source>
</evidence>
<keyword evidence="4" id="KW-0464">Manganese</keyword>
<evidence type="ECO:0000256" key="5">
    <source>
        <dbReference type="RuleBase" id="RU003684"/>
    </source>
</evidence>
<feature type="binding site" evidence="4">
    <location>
        <position position="160"/>
    </location>
    <ligand>
        <name>Mn(2+)</name>
        <dbReference type="ChEBI" id="CHEBI:29035"/>
        <label>1</label>
    </ligand>
</feature>
<dbReference type="OrthoDB" id="7186at2157"/>
<dbReference type="EMBL" id="BMOQ01000002">
    <property type="protein sequence ID" value="GGN10969.1"/>
    <property type="molecule type" value="Genomic_DNA"/>
</dbReference>
<dbReference type="PANTHER" id="PTHR11358:SF26">
    <property type="entry name" value="GUANIDINO ACID HYDROLASE, MITOCHONDRIAL"/>
    <property type="match status" value="1"/>
</dbReference>
<dbReference type="Pfam" id="PF00491">
    <property type="entry name" value="Arginase"/>
    <property type="match status" value="1"/>
</dbReference>
<reference evidence="6 7" key="1">
    <citation type="journal article" date="2019" name="Int. J. Syst. Evol. Microbiol.">
        <title>The Global Catalogue of Microorganisms (GCM) 10K type strain sequencing project: providing services to taxonomists for standard genome sequencing and annotation.</title>
        <authorList>
            <consortium name="The Broad Institute Genomics Platform"/>
            <consortium name="The Broad Institute Genome Sequencing Center for Infectious Disease"/>
            <person name="Wu L."/>
            <person name="Ma J."/>
        </authorList>
    </citation>
    <scope>NUCLEOTIDE SEQUENCE [LARGE SCALE GENOMIC DNA]</scope>
    <source>
        <strain evidence="6 7">JCM 16331</strain>
    </source>
</reference>
<dbReference type="GO" id="GO:0046872">
    <property type="term" value="F:metal ion binding"/>
    <property type="evidence" value="ECO:0007669"/>
    <property type="project" value="UniProtKB-KW"/>
</dbReference>
<organism evidence="6 7">
    <name type="scientific">Halarchaeum nitratireducens</name>
    <dbReference type="NCBI Taxonomy" id="489913"/>
    <lineage>
        <taxon>Archaea</taxon>
        <taxon>Methanobacteriati</taxon>
        <taxon>Methanobacteriota</taxon>
        <taxon>Stenosarchaea group</taxon>
        <taxon>Halobacteria</taxon>
        <taxon>Halobacteriales</taxon>
        <taxon>Halobacteriaceae</taxon>
    </lineage>
</organism>
<dbReference type="CDD" id="cd09990">
    <property type="entry name" value="Agmatinase-like"/>
    <property type="match status" value="1"/>
</dbReference>
<dbReference type="PROSITE" id="PS01053">
    <property type="entry name" value="ARGINASE_1"/>
    <property type="match status" value="1"/>
</dbReference>
<comment type="cofactor">
    <cofactor evidence="4">
        <name>Mn(2+)</name>
        <dbReference type="ChEBI" id="CHEBI:29035"/>
    </cofactor>
    <text evidence="4">Binds 2 manganese ions per subunit.</text>
</comment>
<dbReference type="PIRSF" id="PIRSF036979">
    <property type="entry name" value="Arginase"/>
    <property type="match status" value="1"/>
</dbReference>
<dbReference type="RefSeq" id="WP_188877318.1">
    <property type="nucleotide sequence ID" value="NZ_BMOQ01000002.1"/>
</dbReference>
<dbReference type="GO" id="GO:0033389">
    <property type="term" value="P:putrescine biosynthetic process from arginine, via agmatine"/>
    <property type="evidence" value="ECO:0007669"/>
    <property type="project" value="TreeGrafter"/>
</dbReference>
<feature type="binding site" evidence="4">
    <location>
        <position position="162"/>
    </location>
    <ligand>
        <name>Mn(2+)</name>
        <dbReference type="ChEBI" id="CHEBI:29035"/>
        <label>1</label>
    </ligand>
</feature>
<feature type="binding site" evidence="4">
    <location>
        <position position="136"/>
    </location>
    <ligand>
        <name>Mn(2+)</name>
        <dbReference type="ChEBI" id="CHEBI:29035"/>
        <label>1</label>
    </ligand>
</feature>
<gene>
    <name evidence="6" type="primary">speB</name>
    <name evidence="6" type="ORF">GCM10009021_08660</name>
</gene>
<accession>A0A830G8J3</accession>
<sequence>MSHEPTDAAYESLPELSFAGASTFLKAPSADPETVDADIAVVGAPYDGAVSRRPGTRYGPKALREASAWYEYFVGAPDGAYNVDTERTVDYGEIEIRDCGDVPVVPNDVDRTRSQIEGYVETVAERAFPVVLGGDHYCTYPAFCGYADAVDADVGLVHLDAHSDTTDDSDLYGEHWHGSPMARIDDSEHGGYENHAMIGLRGYERPAFADLVSDGDVHLDTAADVRERGIDACVADAIEHASDGVDHVYLTVDIDVTDPAFAPGTGTPEFGGISAADLFRAMDLLGDCDAIGAMDLMEVAPGLDANEMTPMLGANAVVRFLESRFL</sequence>
<evidence type="ECO:0000256" key="2">
    <source>
        <dbReference type="ARBA" id="ARBA00022723"/>
    </source>
</evidence>